<keyword evidence="3" id="KW-1185">Reference proteome</keyword>
<evidence type="ECO:0008006" key="4">
    <source>
        <dbReference type="Google" id="ProtNLM"/>
    </source>
</evidence>
<protein>
    <recommendedName>
        <fullName evidence="4">Cell surface protein</fullName>
    </recommendedName>
</protein>
<dbReference type="EMBL" id="CVLB01000001">
    <property type="protein sequence ID" value="CRF32353.1"/>
    <property type="molecule type" value="Genomic_DNA"/>
</dbReference>
<feature type="chain" id="PRO_5005194371" description="Cell surface protein" evidence="1">
    <location>
        <begin position="19"/>
        <end position="360"/>
    </location>
</feature>
<evidence type="ECO:0000313" key="2">
    <source>
        <dbReference type="EMBL" id="CRF32353.1"/>
    </source>
</evidence>
<reference evidence="3" key="1">
    <citation type="submission" date="2015-04" db="EMBL/GenBank/DDBJ databases">
        <authorList>
            <person name="Mushtaq Mamoona"/>
        </authorList>
    </citation>
    <scope>NUCLEOTIDE SEQUENCE [LARGE SCALE GENOMIC DNA]</scope>
    <source>
        <strain evidence="3">AN4859/03</strain>
    </source>
</reference>
<feature type="signal peptide" evidence="1">
    <location>
        <begin position="1"/>
        <end position="18"/>
    </location>
</feature>
<sequence>MKKIIFLMLLILNSFAFAIDDILDKDNMHNLIEGVTSTRFGSDRVSTIYDFAPLMNHNTPLKLGVSILDLSHIVDNKTNAAGERKLAFLPKGFVGLSYGIFGFGYQFNLYNDLSEKNMPIAHSHSFSFGLAMEKYRFTLPFSFYIADQNHYGGKLAFSTTPKFSFMFRGGLLDEFTMSLHYGIQLSTVINDVGGTSIAPMVIGGSLYGSVMLTRFDNYPVQISLPIKLAFYYGIGSRFATIDAGYAEDALINYLYDDEGGRSTDSMYFYILLPAKFEAKLGAIYTYIMPRLMFEGQLYKVDGEYNLHYGVEGELQVTLIENLTFGLTGYAEGQGIMRKSANFEINNAFGGGLDIWGIWRY</sequence>
<dbReference type="RefSeq" id="WP_048593836.1">
    <property type="nucleotide sequence ID" value="NZ_CVLB01000001.1"/>
</dbReference>
<accession>A0A0G4K538</accession>
<name>A0A0G4K538_9SPIR</name>
<gene>
    <name evidence="2" type="ORF">BRSU_0737</name>
</gene>
<organism evidence="2 3">
    <name type="scientific">Brachyspira suanatina</name>
    <dbReference type="NCBI Taxonomy" id="381802"/>
    <lineage>
        <taxon>Bacteria</taxon>
        <taxon>Pseudomonadati</taxon>
        <taxon>Spirochaetota</taxon>
        <taxon>Spirochaetia</taxon>
        <taxon>Brachyspirales</taxon>
        <taxon>Brachyspiraceae</taxon>
        <taxon>Brachyspira</taxon>
    </lineage>
</organism>
<proteinExistence type="predicted"/>
<dbReference type="AlphaFoldDB" id="A0A0G4K538"/>
<keyword evidence="1" id="KW-0732">Signal</keyword>
<evidence type="ECO:0000313" key="3">
    <source>
        <dbReference type="Proteomes" id="UP000043763"/>
    </source>
</evidence>
<dbReference type="Proteomes" id="UP000043763">
    <property type="component" value="Unassembled WGS sequence"/>
</dbReference>
<dbReference type="OrthoDB" id="305577at2"/>
<evidence type="ECO:0000256" key="1">
    <source>
        <dbReference type="SAM" id="SignalP"/>
    </source>
</evidence>